<dbReference type="RefSeq" id="WP_184256384.1">
    <property type="nucleotide sequence ID" value="NZ_JACHIO010000011.1"/>
</dbReference>
<dbReference type="SUPFAM" id="SSF63829">
    <property type="entry name" value="Calcium-dependent phosphotriesterase"/>
    <property type="match status" value="1"/>
</dbReference>
<dbReference type="NCBIfam" id="TIGR03803">
    <property type="entry name" value="Gloeo_Verruco"/>
    <property type="match status" value="6"/>
</dbReference>
<comment type="caution">
    <text evidence="4">The sequence shown here is derived from an EMBL/GenBank/DDBJ whole genome shotgun (WGS) entry which is preliminary data.</text>
</comment>
<dbReference type="SUPFAM" id="SSF49313">
    <property type="entry name" value="Cadherin-like"/>
    <property type="match status" value="1"/>
</dbReference>
<dbReference type="Gene3D" id="2.60.40.10">
    <property type="entry name" value="Immunoglobulins"/>
    <property type="match status" value="2"/>
</dbReference>
<sequence>MNPLKSFHILPVLCLLALSFSPARAQSAGQTKAAAKAQGTPARAETNAASLPASDNILYQFGASSTDAADPSTALMQASDGNFYGGTYGGGTYGDGTLYQLSPSGKYTVLYSFTGGNDGKAPYNSPIEASDGNLYGVTNYYGAYGTFQTGGTIYQYNLKTGVLSTVHSFQYGGTAGFGELVDDGKGTIYGTANVDDPTGNNLGSIWSYNYLTQTFTTLHSFTGADGNSPVGGLVLASDGNLYGTAEFGGPYVSGSPLGYGYGTAFVIAPDGSNFHVFHNFDDGGQGIEDGCWPTSSPVQGPDGNLYGFTFECGTQGNGTGIFYQIVPNGVNSTLHSIYDFQVGDGNNPLHGRPFLGGDGNFYIAGSEGGSHSSGQVMQISPTGTKADVYDFGSNAADGFNIQTQPFESTDGNLYGVASSGGPHYQGNIYQILTTLPPAITLTPSTANVNPGDSLTLTWSVTNAFSTNAKACFAYSSDNSWTGSVATTGSATVKPTLALGILTYSFTCSGSETATATIVVGTIPPQITTTNLPGGMVRAAYAQTIGLLGGTSPYIWSITAGSLPSGLVLSASTGVISGTPTQSGTSSFTVQVKDSESTPLTATAALSIVVVPAPLVPPTVAVNASPSSIVLGKSTSLTATVTGLANVPTPTGTVQFAASGSALGAPVQLSNGTATLPGQAPTATGSYGITATYSGDINYTAGNVATTTLTVTAPTLAAIVATPDTVMIPSAGGNGSTMLKVLNFPDASVSFACSGLPKGAACSFGALSSSSTSALQITTTGGGSASLVQPANGMGTRLMYALTLPGLFAVAGLFGRRKGYLRWRKMLMLAVLFCMGGLMTACSGGSGTSAPVNDATPSGTSTVIVTATDGSQSAALNLTIVVQ</sequence>
<dbReference type="AlphaFoldDB" id="A0A7W7ZQW9"/>
<protein>
    <submittedName>
        <fullName evidence="4">Putative repeat protein (TIGR03803 family)</fullName>
    </submittedName>
</protein>
<keyword evidence="1" id="KW-0472">Membrane</keyword>
<keyword evidence="2" id="KW-0732">Signal</keyword>
<reference evidence="4 5" key="1">
    <citation type="submission" date="2020-08" db="EMBL/GenBank/DDBJ databases">
        <title>Genomic Encyclopedia of Type Strains, Phase IV (KMG-V): Genome sequencing to study the core and pangenomes of soil and plant-associated prokaryotes.</title>
        <authorList>
            <person name="Whitman W."/>
        </authorList>
    </citation>
    <scope>NUCLEOTIDE SEQUENCE [LARGE SCALE GENOMIC DNA]</scope>
    <source>
        <strain evidence="4 5">X5P3</strain>
    </source>
</reference>
<dbReference type="InterPro" id="IPR015919">
    <property type="entry name" value="Cadherin-like_sf"/>
</dbReference>
<proteinExistence type="predicted"/>
<dbReference type="Pfam" id="PF16640">
    <property type="entry name" value="Big_3_5"/>
    <property type="match status" value="1"/>
</dbReference>
<feature type="chain" id="PRO_5031162435" evidence="2">
    <location>
        <begin position="26"/>
        <end position="882"/>
    </location>
</feature>
<dbReference type="GO" id="GO:0016020">
    <property type="term" value="C:membrane"/>
    <property type="evidence" value="ECO:0007669"/>
    <property type="project" value="InterPro"/>
</dbReference>
<dbReference type="InterPro" id="IPR013783">
    <property type="entry name" value="Ig-like_fold"/>
</dbReference>
<accession>A0A7W7ZQW9</accession>
<feature type="signal peptide" evidence="2">
    <location>
        <begin position="1"/>
        <end position="25"/>
    </location>
</feature>
<evidence type="ECO:0000256" key="1">
    <source>
        <dbReference type="SAM" id="Phobius"/>
    </source>
</evidence>
<dbReference type="EMBL" id="JACHIO010000011">
    <property type="protein sequence ID" value="MBB5064462.1"/>
    <property type="molecule type" value="Genomic_DNA"/>
</dbReference>
<keyword evidence="1" id="KW-0812">Transmembrane</keyword>
<dbReference type="GO" id="GO:0005509">
    <property type="term" value="F:calcium ion binding"/>
    <property type="evidence" value="ECO:0007669"/>
    <property type="project" value="InterPro"/>
</dbReference>
<feature type="transmembrane region" description="Helical" evidence="1">
    <location>
        <begin position="797"/>
        <end position="814"/>
    </location>
</feature>
<dbReference type="Pfam" id="PF05345">
    <property type="entry name" value="He_PIG"/>
    <property type="match status" value="1"/>
</dbReference>
<keyword evidence="1" id="KW-1133">Transmembrane helix</keyword>
<dbReference type="InterPro" id="IPR022519">
    <property type="entry name" value="Gloeo/Verruco_rpt"/>
</dbReference>
<dbReference type="InterPro" id="IPR003343">
    <property type="entry name" value="Big_2"/>
</dbReference>
<dbReference type="Proteomes" id="UP000584867">
    <property type="component" value="Unassembled WGS sequence"/>
</dbReference>
<feature type="domain" description="BIG2" evidence="3">
    <location>
        <begin position="435"/>
        <end position="517"/>
    </location>
</feature>
<organism evidence="4 5">
    <name type="scientific">Granulicella mallensis</name>
    <dbReference type="NCBI Taxonomy" id="940614"/>
    <lineage>
        <taxon>Bacteria</taxon>
        <taxon>Pseudomonadati</taxon>
        <taxon>Acidobacteriota</taxon>
        <taxon>Terriglobia</taxon>
        <taxon>Terriglobales</taxon>
        <taxon>Acidobacteriaceae</taxon>
        <taxon>Granulicella</taxon>
    </lineage>
</organism>
<name>A0A7W7ZQW9_9BACT</name>
<evidence type="ECO:0000256" key="2">
    <source>
        <dbReference type="SAM" id="SignalP"/>
    </source>
</evidence>
<evidence type="ECO:0000313" key="4">
    <source>
        <dbReference type="EMBL" id="MBB5064462.1"/>
    </source>
</evidence>
<evidence type="ECO:0000259" key="3">
    <source>
        <dbReference type="SMART" id="SM00635"/>
    </source>
</evidence>
<dbReference type="SMART" id="SM00635">
    <property type="entry name" value="BID_2"/>
    <property type="match status" value="1"/>
</dbReference>
<evidence type="ECO:0000313" key="5">
    <source>
        <dbReference type="Proteomes" id="UP000584867"/>
    </source>
</evidence>
<feature type="transmembrane region" description="Helical" evidence="1">
    <location>
        <begin position="826"/>
        <end position="845"/>
    </location>
</feature>
<dbReference type="InterPro" id="IPR032109">
    <property type="entry name" value="Big_3_5"/>
</dbReference>
<gene>
    <name evidence="4" type="ORF">HDF15_002820</name>
</gene>